<organism evidence="3 6">
    <name type="scientific">Apibacter adventoris</name>
    <dbReference type="NCBI Taxonomy" id="1679466"/>
    <lineage>
        <taxon>Bacteria</taxon>
        <taxon>Pseudomonadati</taxon>
        <taxon>Bacteroidota</taxon>
        <taxon>Flavobacteriia</taxon>
        <taxon>Flavobacteriales</taxon>
        <taxon>Weeksellaceae</taxon>
        <taxon>Apibacter</taxon>
    </lineage>
</organism>
<evidence type="ECO:0000256" key="1">
    <source>
        <dbReference type="ARBA" id="ARBA00022801"/>
    </source>
</evidence>
<dbReference type="Pfam" id="PF00561">
    <property type="entry name" value="Abhydrolase_1"/>
    <property type="match status" value="1"/>
</dbReference>
<proteinExistence type="predicted"/>
<sequence length="260" mass="30176">MENQILHSKIFAKPGTIPILIFHGLFGMLDNWGTLGKKFSENQEVHLIDLRNHGKSFHTVSMNYTEMSEDIVNYMKHYSIEKAILLGHSLGGKAVMECAIKHSDLVEKLLVVDIAPKAYPPHHQEIIKALKSVDFSKIKERKEVENILSQYIHETEVIQFLMKNVYRTDKNHFDFRFNLNTLSKDYNQLINKPISFGKYEGPTLFISGEKSNYILPEDEFYIRQQFPKEKLVIVSKASHWVQADNPNEFFDVVNDFLLNS</sequence>
<evidence type="ECO:0000259" key="2">
    <source>
        <dbReference type="Pfam" id="PF00561"/>
    </source>
</evidence>
<reference evidence="3 6" key="1">
    <citation type="submission" date="2018-02" db="EMBL/GenBank/DDBJ databases">
        <title>Genome sequences of Apibacter spp., gut symbionts of Asian honey bees.</title>
        <authorList>
            <person name="Kwong W.K."/>
            <person name="Steele M.I."/>
            <person name="Moran N.A."/>
        </authorList>
    </citation>
    <scope>NUCLEOTIDE SEQUENCE [LARGE SCALE GENOMIC DNA]</scope>
    <source>
        <strain evidence="6">wkB301</strain>
        <strain evidence="3">WkB301</strain>
    </source>
</reference>
<dbReference type="EMBL" id="PSZM01000011">
    <property type="protein sequence ID" value="PQL94544.1"/>
    <property type="molecule type" value="Genomic_DNA"/>
</dbReference>
<accession>A0A2S8ACB3</accession>
<dbReference type="RefSeq" id="WP_105245974.1">
    <property type="nucleotide sequence ID" value="NZ_PSZM01000011.1"/>
</dbReference>
<dbReference type="GO" id="GO:0016787">
    <property type="term" value="F:hydrolase activity"/>
    <property type="evidence" value="ECO:0007669"/>
    <property type="project" value="UniProtKB-KW"/>
</dbReference>
<dbReference type="Gene3D" id="3.40.50.1820">
    <property type="entry name" value="alpha/beta hydrolase"/>
    <property type="match status" value="1"/>
</dbReference>
<dbReference type="PANTHER" id="PTHR46118:SF4">
    <property type="entry name" value="PROTEIN ABHD11"/>
    <property type="match status" value="1"/>
</dbReference>
<gene>
    <name evidence="5" type="ORF">C4S77_02960</name>
    <name evidence="4" type="ORF">C4S77_02975</name>
    <name evidence="3" type="ORF">C4S77_06155</name>
</gene>
<keyword evidence="6" id="KW-1185">Reference proteome</keyword>
<dbReference type="AlphaFoldDB" id="A0A2S8ACB3"/>
<evidence type="ECO:0000313" key="3">
    <source>
        <dbReference type="EMBL" id="PQL92601.1"/>
    </source>
</evidence>
<evidence type="ECO:0000313" key="6">
    <source>
        <dbReference type="Proteomes" id="UP000238042"/>
    </source>
</evidence>
<dbReference type="InterPro" id="IPR000073">
    <property type="entry name" value="AB_hydrolase_1"/>
</dbReference>
<evidence type="ECO:0000313" key="4">
    <source>
        <dbReference type="EMBL" id="PQL94541.1"/>
    </source>
</evidence>
<dbReference type="PANTHER" id="PTHR46118">
    <property type="entry name" value="PROTEIN ABHD11"/>
    <property type="match status" value="1"/>
</dbReference>
<dbReference type="InterPro" id="IPR029058">
    <property type="entry name" value="AB_hydrolase_fold"/>
</dbReference>
<dbReference type="EMBL" id="PSZM01000037">
    <property type="protein sequence ID" value="PQL92601.1"/>
    <property type="molecule type" value="Genomic_DNA"/>
</dbReference>
<name>A0A2S8ACB3_9FLAO</name>
<keyword evidence="1 3" id="KW-0378">Hydrolase</keyword>
<evidence type="ECO:0000313" key="5">
    <source>
        <dbReference type="EMBL" id="PQL94544.1"/>
    </source>
</evidence>
<dbReference type="EMBL" id="PSZM01000012">
    <property type="protein sequence ID" value="PQL94541.1"/>
    <property type="molecule type" value="Genomic_DNA"/>
</dbReference>
<dbReference type="SUPFAM" id="SSF53474">
    <property type="entry name" value="alpha/beta-Hydrolases"/>
    <property type="match status" value="1"/>
</dbReference>
<dbReference type="OrthoDB" id="9808398at2"/>
<protein>
    <submittedName>
        <fullName evidence="3">Alpha/beta hydrolase</fullName>
    </submittedName>
</protein>
<dbReference type="Proteomes" id="UP000238042">
    <property type="component" value="Unassembled WGS sequence"/>
</dbReference>
<feature type="domain" description="AB hydrolase-1" evidence="2">
    <location>
        <begin position="18"/>
        <end position="246"/>
    </location>
</feature>
<comment type="caution">
    <text evidence="3">The sequence shown here is derived from an EMBL/GenBank/DDBJ whole genome shotgun (WGS) entry which is preliminary data.</text>
</comment>